<evidence type="ECO:0000313" key="9">
    <source>
        <dbReference type="Proteomes" id="UP000467214"/>
    </source>
</evidence>
<evidence type="ECO:0000256" key="5">
    <source>
        <dbReference type="RuleBase" id="RU362076"/>
    </source>
</evidence>
<dbReference type="Proteomes" id="UP000467214">
    <property type="component" value="Unassembled WGS sequence"/>
</dbReference>
<comment type="similarity">
    <text evidence="1 5">Belongs to the FlgD family.</text>
</comment>
<dbReference type="Gene3D" id="2.30.30.910">
    <property type="match status" value="1"/>
</dbReference>
<reference evidence="8 9" key="1">
    <citation type="submission" date="2019-12" db="EMBL/GenBank/DDBJ databases">
        <title>Neisseriaceae gen. nov. sp. Genome sequencing and assembly.</title>
        <authorList>
            <person name="Liu Z."/>
            <person name="Li A."/>
        </authorList>
    </citation>
    <scope>NUCLEOTIDE SEQUENCE [LARGE SCALE GENOMIC DNA]</scope>
    <source>
        <strain evidence="8 9">B2N2-7</strain>
    </source>
</reference>
<dbReference type="Pfam" id="PF03963">
    <property type="entry name" value="FlgD"/>
    <property type="match status" value="1"/>
</dbReference>
<dbReference type="Gene3D" id="2.60.40.4070">
    <property type="match status" value="1"/>
</dbReference>
<accession>A0A845BNR1</accession>
<protein>
    <recommendedName>
        <fullName evidence="2 5">Basal-body rod modification protein FlgD</fullName>
    </recommendedName>
</protein>
<dbReference type="InterPro" id="IPR005648">
    <property type="entry name" value="FlgD"/>
</dbReference>
<proteinExistence type="inferred from homology"/>
<keyword evidence="8" id="KW-0969">Cilium</keyword>
<evidence type="ECO:0000256" key="1">
    <source>
        <dbReference type="ARBA" id="ARBA00010577"/>
    </source>
</evidence>
<feature type="domain" description="FlgD/Vpr Ig-like" evidence="6">
    <location>
        <begin position="105"/>
        <end position="184"/>
    </location>
</feature>
<gene>
    <name evidence="8" type="ORF">GQF02_07525</name>
</gene>
<dbReference type="EMBL" id="WSSB01000005">
    <property type="protein sequence ID" value="MXR36818.1"/>
    <property type="molecule type" value="Genomic_DNA"/>
</dbReference>
<evidence type="ECO:0000256" key="3">
    <source>
        <dbReference type="ARBA" id="ARBA00022795"/>
    </source>
</evidence>
<dbReference type="Pfam" id="PF13861">
    <property type="entry name" value="FLgD_tudor"/>
    <property type="match status" value="1"/>
</dbReference>
<feature type="domain" description="FlgD Tudor-like" evidence="7">
    <location>
        <begin position="88"/>
        <end position="222"/>
    </location>
</feature>
<dbReference type="InterPro" id="IPR025963">
    <property type="entry name" value="FLgD_Tudor"/>
</dbReference>
<comment type="caution">
    <text evidence="8">The sequence shown here is derived from an EMBL/GenBank/DDBJ whole genome shotgun (WGS) entry which is preliminary data.</text>
</comment>
<dbReference type="RefSeq" id="WP_124734359.1">
    <property type="nucleotide sequence ID" value="NZ_WSSB01000005.1"/>
</dbReference>
<organism evidence="8 9">
    <name type="scientific">Craterilacuibacter sinensis</name>
    <dbReference type="NCBI Taxonomy" id="2686017"/>
    <lineage>
        <taxon>Bacteria</taxon>
        <taxon>Pseudomonadati</taxon>
        <taxon>Pseudomonadota</taxon>
        <taxon>Betaproteobacteria</taxon>
        <taxon>Neisseriales</taxon>
        <taxon>Neisseriaceae</taxon>
        <taxon>Craterilacuibacter</taxon>
    </lineage>
</organism>
<dbReference type="Pfam" id="PF13860">
    <property type="entry name" value="FlgD_ig"/>
    <property type="match status" value="1"/>
</dbReference>
<keyword evidence="8" id="KW-0966">Cell projection</keyword>
<dbReference type="AlphaFoldDB" id="A0A845BNR1"/>
<dbReference type="GO" id="GO:0044781">
    <property type="term" value="P:bacterial-type flagellum organization"/>
    <property type="evidence" value="ECO:0007669"/>
    <property type="project" value="UniProtKB-UniRule"/>
</dbReference>
<sequence>MVSSVSNDIISDLNKTANARSGNSNANSSQGIQDRFLKLLMTQLQAQDPMNPMDNAEITSQMAQISTVTGMENMNQTMNMLLQSQFANQSMMAATLIGKDVMTDGDTLTLKGEGSTTGGAVELNAPADKVMVSVTDKDGNVVRQIAIEKPTTGINKFEWDGKDGNGEALPEGEYKFKVEASNGGTAVKATTLGFQNVNGVTWEQGIPMLMLGNGKTTSLAEIIQIV</sequence>
<evidence type="ECO:0000256" key="4">
    <source>
        <dbReference type="ARBA" id="ARBA00024746"/>
    </source>
</evidence>
<keyword evidence="9" id="KW-1185">Reference proteome</keyword>
<evidence type="ECO:0000256" key="2">
    <source>
        <dbReference type="ARBA" id="ARBA00016013"/>
    </source>
</evidence>
<evidence type="ECO:0000259" key="7">
    <source>
        <dbReference type="Pfam" id="PF13861"/>
    </source>
</evidence>
<comment type="function">
    <text evidence="4 5">Required for flagellar hook formation. May act as a scaffolding protein.</text>
</comment>
<evidence type="ECO:0000259" key="6">
    <source>
        <dbReference type="Pfam" id="PF13860"/>
    </source>
</evidence>
<name>A0A845BNR1_9NEIS</name>
<dbReference type="InterPro" id="IPR025965">
    <property type="entry name" value="FlgD/Vpr_Ig-like"/>
</dbReference>
<keyword evidence="8" id="KW-0282">Flagellum</keyword>
<evidence type="ECO:0000313" key="8">
    <source>
        <dbReference type="EMBL" id="MXR36818.1"/>
    </source>
</evidence>
<keyword evidence="3 5" id="KW-1005">Bacterial flagellum biogenesis</keyword>